<evidence type="ECO:0000256" key="1">
    <source>
        <dbReference type="ARBA" id="ARBA00003815"/>
    </source>
</evidence>
<evidence type="ECO:0000256" key="5">
    <source>
        <dbReference type="ARBA" id="ARBA00022917"/>
    </source>
</evidence>
<dbReference type="SUPFAM" id="SSF54984">
    <property type="entry name" value="eEF-1beta-like"/>
    <property type="match status" value="1"/>
</dbReference>
<evidence type="ECO:0000256" key="2">
    <source>
        <dbReference type="ARBA" id="ARBA00007411"/>
    </source>
</evidence>
<dbReference type="GO" id="GO:0003746">
    <property type="term" value="F:translation elongation factor activity"/>
    <property type="evidence" value="ECO:0007669"/>
    <property type="project" value="UniProtKB-KW"/>
</dbReference>
<dbReference type="NCBIfam" id="NF001670">
    <property type="entry name" value="PRK00435.1"/>
    <property type="match status" value="1"/>
</dbReference>
<dbReference type="SMART" id="SM00888">
    <property type="entry name" value="EF1_GNE"/>
    <property type="match status" value="1"/>
</dbReference>
<dbReference type="CDD" id="cd00292">
    <property type="entry name" value="EF1B"/>
    <property type="match status" value="1"/>
</dbReference>
<evidence type="ECO:0000259" key="7">
    <source>
        <dbReference type="SMART" id="SM00888"/>
    </source>
</evidence>
<evidence type="ECO:0000256" key="6">
    <source>
        <dbReference type="HAMAP-Rule" id="MF_00043"/>
    </source>
</evidence>
<evidence type="ECO:0000256" key="4">
    <source>
        <dbReference type="ARBA" id="ARBA00022768"/>
    </source>
</evidence>
<proteinExistence type="inferred from homology"/>
<comment type="function">
    <text evidence="1 6">Promotes the exchange of GDP for GTP in EF-1-alpha/GDP, thus allowing the regeneration of EF-1-alpha/GTP that could then be used to form the ternary complex EF-1-alpha/GTP/AAtRNA.</text>
</comment>
<gene>
    <name evidence="6" type="primary">ef1b</name>
    <name evidence="8" type="ORF">PABY_23540</name>
</gene>
<dbReference type="InterPro" id="IPR014038">
    <property type="entry name" value="EF1B_bsu/dsu_GNE"/>
</dbReference>
<sequence length="92" mass="10298">MAKVLVVASVYPSSTDINLDDLVAKIKEKLPENYEITRYDKVPIAFGLNALKLYILIPEESEGGTSKLEEMLQNVEGVEEIEIEAVHRVSSY</sequence>
<reference evidence="8 9" key="1">
    <citation type="submission" date="2023-09" db="EMBL/GenBank/DDBJ databases">
        <title>Pyrofollis japonicus gen. nov. sp. nov., a novel member of the family Pyrodictiaceae isolated from the Iheya North hydrothermal field.</title>
        <authorList>
            <person name="Miyazaki U."/>
            <person name="Sanari M."/>
            <person name="Tame A."/>
            <person name="Kitajima M."/>
            <person name="Okamoto A."/>
            <person name="Sawayama S."/>
            <person name="Miyazaki J."/>
            <person name="Takai K."/>
            <person name="Nakagawa S."/>
        </authorList>
    </citation>
    <scope>NUCLEOTIDE SEQUENCE [LARGE SCALE GENOMIC DNA]</scope>
    <source>
        <strain evidence="8 9">AV2</strain>
    </source>
</reference>
<dbReference type="RefSeq" id="WP_338250439.1">
    <property type="nucleotide sequence ID" value="NZ_AP028907.1"/>
</dbReference>
<evidence type="ECO:0000256" key="3">
    <source>
        <dbReference type="ARBA" id="ARBA00017600"/>
    </source>
</evidence>
<evidence type="ECO:0000313" key="9">
    <source>
        <dbReference type="Proteomes" id="UP001341135"/>
    </source>
</evidence>
<dbReference type="InterPro" id="IPR004542">
    <property type="entry name" value="Transl_elong_EF1B_B_arc"/>
</dbReference>
<protein>
    <recommendedName>
        <fullName evidence="3 6">Elongation factor 1-beta</fullName>
        <shortName evidence="6">EF-1-beta</shortName>
    </recommendedName>
    <alternativeName>
        <fullName evidence="6">aEF-1beta</fullName>
    </alternativeName>
</protein>
<dbReference type="HAMAP" id="MF_00043">
    <property type="entry name" value="EF1_beta"/>
    <property type="match status" value="1"/>
</dbReference>
<dbReference type="Gene3D" id="3.30.70.60">
    <property type="match status" value="1"/>
</dbReference>
<feature type="domain" description="Translation elongation factor EF1B beta/delta subunit guanine nucleotide exchange" evidence="7">
    <location>
        <begin position="3"/>
        <end position="89"/>
    </location>
</feature>
<dbReference type="PIRSF" id="PIRSF006521">
    <property type="entry name" value="Transl_elong_EF1B_B_arc"/>
    <property type="match status" value="1"/>
</dbReference>
<evidence type="ECO:0000313" key="8">
    <source>
        <dbReference type="EMBL" id="BES82787.1"/>
    </source>
</evidence>
<organism evidence="8 9">
    <name type="scientific">Pyrodictium abyssi</name>
    <dbReference type="NCBI Taxonomy" id="54256"/>
    <lineage>
        <taxon>Archaea</taxon>
        <taxon>Thermoproteota</taxon>
        <taxon>Thermoprotei</taxon>
        <taxon>Desulfurococcales</taxon>
        <taxon>Pyrodictiaceae</taxon>
        <taxon>Pyrodictium</taxon>
    </lineage>
</organism>
<dbReference type="InterPro" id="IPR036219">
    <property type="entry name" value="eEF-1beta-like_sf"/>
</dbReference>
<dbReference type="EMBL" id="AP028907">
    <property type="protein sequence ID" value="BES82787.1"/>
    <property type="molecule type" value="Genomic_DNA"/>
</dbReference>
<dbReference type="Proteomes" id="UP001341135">
    <property type="component" value="Chromosome"/>
</dbReference>
<name>A0ABM8IZ14_9CREN</name>
<keyword evidence="9" id="KW-1185">Reference proteome</keyword>
<dbReference type="PANTHER" id="PTHR39647">
    <property type="entry name" value="ELONGATION FACTOR 1-BETA"/>
    <property type="match status" value="1"/>
</dbReference>
<accession>A0ABM8IZ14</accession>
<dbReference type="PANTHER" id="PTHR39647:SF1">
    <property type="entry name" value="ELONGATION FACTOR 1-BETA"/>
    <property type="match status" value="1"/>
</dbReference>
<keyword evidence="5 6" id="KW-0648">Protein biosynthesis</keyword>
<dbReference type="InterPro" id="IPR014717">
    <property type="entry name" value="Transl_elong_EF1B/ribsomal_bS6"/>
</dbReference>
<comment type="similarity">
    <text evidence="2 6">Belongs to the EF-1-beta/EF-1-delta family.</text>
</comment>
<dbReference type="Pfam" id="PF00736">
    <property type="entry name" value="EF1_GNE"/>
    <property type="match status" value="1"/>
</dbReference>
<dbReference type="NCBIfam" id="TIGR00489">
    <property type="entry name" value="aEF-1_beta"/>
    <property type="match status" value="1"/>
</dbReference>
<keyword evidence="4 6" id="KW-0251">Elongation factor</keyword>
<dbReference type="GeneID" id="89290357"/>